<accession>A0AAV9C4N5</accession>
<evidence type="ECO:0000256" key="1">
    <source>
        <dbReference type="ARBA" id="ARBA00005437"/>
    </source>
</evidence>
<keyword evidence="3" id="KW-1185">Reference proteome</keyword>
<dbReference type="InterPro" id="IPR038595">
    <property type="entry name" value="LOR_sf"/>
</dbReference>
<dbReference type="Gene3D" id="2.40.160.200">
    <property type="entry name" value="LURP1-related"/>
    <property type="match status" value="1"/>
</dbReference>
<dbReference type="PANTHER" id="PTHR31087">
    <property type="match status" value="1"/>
</dbReference>
<dbReference type="SUPFAM" id="SSF54518">
    <property type="entry name" value="Tubby C-terminal domain-like"/>
    <property type="match status" value="1"/>
</dbReference>
<dbReference type="AlphaFoldDB" id="A0AAV9C4N5"/>
<dbReference type="InterPro" id="IPR007612">
    <property type="entry name" value="LOR"/>
</dbReference>
<comment type="caution">
    <text evidence="2">The sequence shown here is derived from an EMBL/GenBank/DDBJ whole genome shotgun (WGS) entry which is preliminary data.</text>
</comment>
<dbReference type="Pfam" id="PF04525">
    <property type="entry name" value="LOR"/>
    <property type="match status" value="1"/>
</dbReference>
<proteinExistence type="inferred from homology"/>
<gene>
    <name evidence="2" type="ORF">QJS10_CPB21g01508</name>
</gene>
<evidence type="ECO:0000313" key="2">
    <source>
        <dbReference type="EMBL" id="KAK1283692.1"/>
    </source>
</evidence>
<reference evidence="2" key="1">
    <citation type="journal article" date="2023" name="Nat. Commun.">
        <title>Diploid and tetraploid genomes of Acorus and the evolution of monocots.</title>
        <authorList>
            <person name="Ma L."/>
            <person name="Liu K.W."/>
            <person name="Li Z."/>
            <person name="Hsiao Y.Y."/>
            <person name="Qi Y."/>
            <person name="Fu T."/>
            <person name="Tang G.D."/>
            <person name="Zhang D."/>
            <person name="Sun W.H."/>
            <person name="Liu D.K."/>
            <person name="Li Y."/>
            <person name="Chen G.Z."/>
            <person name="Liu X.D."/>
            <person name="Liao X.Y."/>
            <person name="Jiang Y.T."/>
            <person name="Yu X."/>
            <person name="Hao Y."/>
            <person name="Huang J."/>
            <person name="Zhao X.W."/>
            <person name="Ke S."/>
            <person name="Chen Y.Y."/>
            <person name="Wu W.L."/>
            <person name="Hsu J.L."/>
            <person name="Lin Y.F."/>
            <person name="Huang M.D."/>
            <person name="Li C.Y."/>
            <person name="Huang L."/>
            <person name="Wang Z.W."/>
            <person name="Zhao X."/>
            <person name="Zhong W.Y."/>
            <person name="Peng D.H."/>
            <person name="Ahmad S."/>
            <person name="Lan S."/>
            <person name="Zhang J.S."/>
            <person name="Tsai W.C."/>
            <person name="Van de Peer Y."/>
            <person name="Liu Z.J."/>
        </authorList>
    </citation>
    <scope>NUCLEOTIDE SEQUENCE</scope>
    <source>
        <strain evidence="2">CP</strain>
    </source>
</reference>
<dbReference type="EMBL" id="JAUJYO010000021">
    <property type="protein sequence ID" value="KAK1283692.1"/>
    <property type="molecule type" value="Genomic_DNA"/>
</dbReference>
<evidence type="ECO:0000313" key="3">
    <source>
        <dbReference type="Proteomes" id="UP001180020"/>
    </source>
</evidence>
<protein>
    <submittedName>
        <fullName evidence="2">Protein LURP-one-related 15</fullName>
    </submittedName>
</protein>
<organism evidence="2 3">
    <name type="scientific">Acorus calamus</name>
    <name type="common">Sweet flag</name>
    <dbReference type="NCBI Taxonomy" id="4465"/>
    <lineage>
        <taxon>Eukaryota</taxon>
        <taxon>Viridiplantae</taxon>
        <taxon>Streptophyta</taxon>
        <taxon>Embryophyta</taxon>
        <taxon>Tracheophyta</taxon>
        <taxon>Spermatophyta</taxon>
        <taxon>Magnoliopsida</taxon>
        <taxon>Liliopsida</taxon>
        <taxon>Acoraceae</taxon>
        <taxon>Acorus</taxon>
    </lineage>
</organism>
<dbReference type="InterPro" id="IPR025659">
    <property type="entry name" value="Tubby-like_C"/>
</dbReference>
<name>A0AAV9C4N5_ACOCL</name>
<reference evidence="2" key="2">
    <citation type="submission" date="2023-06" db="EMBL/GenBank/DDBJ databases">
        <authorList>
            <person name="Ma L."/>
            <person name="Liu K.-W."/>
            <person name="Li Z."/>
            <person name="Hsiao Y.-Y."/>
            <person name="Qi Y."/>
            <person name="Fu T."/>
            <person name="Tang G."/>
            <person name="Zhang D."/>
            <person name="Sun W.-H."/>
            <person name="Liu D.-K."/>
            <person name="Li Y."/>
            <person name="Chen G.-Z."/>
            <person name="Liu X.-D."/>
            <person name="Liao X.-Y."/>
            <person name="Jiang Y.-T."/>
            <person name="Yu X."/>
            <person name="Hao Y."/>
            <person name="Huang J."/>
            <person name="Zhao X.-W."/>
            <person name="Ke S."/>
            <person name="Chen Y.-Y."/>
            <person name="Wu W.-L."/>
            <person name="Hsu J.-L."/>
            <person name="Lin Y.-F."/>
            <person name="Huang M.-D."/>
            <person name="Li C.-Y."/>
            <person name="Huang L."/>
            <person name="Wang Z.-W."/>
            <person name="Zhao X."/>
            <person name="Zhong W.-Y."/>
            <person name="Peng D.-H."/>
            <person name="Ahmad S."/>
            <person name="Lan S."/>
            <person name="Zhang J.-S."/>
            <person name="Tsai W.-C."/>
            <person name="Van De Peer Y."/>
            <person name="Liu Z.-J."/>
        </authorList>
    </citation>
    <scope>NUCLEOTIDE SEQUENCE</scope>
    <source>
        <strain evidence="2">CP</strain>
        <tissue evidence="2">Leaves</tissue>
    </source>
</reference>
<dbReference type="PANTHER" id="PTHR31087:SF58">
    <property type="entry name" value="OS07G0230700 PROTEIN"/>
    <property type="match status" value="1"/>
</dbReference>
<dbReference type="Proteomes" id="UP001180020">
    <property type="component" value="Unassembled WGS sequence"/>
</dbReference>
<sequence length="117" mass="13446">MTVHNRWEVYRGESTNLSDLLFTAKQSSSIQLLKTQLNVFLASNTSENVCDFKVKGHSFKRSWTICVGESNTIIAQMKGRDKLEVTVYPNVDYVFVVALVVILDEINRERRSVELFE</sequence>
<comment type="similarity">
    <text evidence="1">Belongs to the LOR family.</text>
</comment>